<feature type="transmembrane region" description="Helical" evidence="4">
    <location>
        <begin position="338"/>
        <end position="361"/>
    </location>
</feature>
<name>A0A512CBE2_9BACT</name>
<accession>A0A512CBE2</accession>
<comment type="caution">
    <text evidence="6">The sequence shown here is derived from an EMBL/GenBank/DDBJ whole genome shotgun (WGS) entry which is preliminary data.</text>
</comment>
<dbReference type="GO" id="GO:0022857">
    <property type="term" value="F:transmembrane transporter activity"/>
    <property type="evidence" value="ECO:0007669"/>
    <property type="project" value="InterPro"/>
</dbReference>
<proteinExistence type="predicted"/>
<dbReference type="InterPro" id="IPR011701">
    <property type="entry name" value="MFS"/>
</dbReference>
<evidence type="ECO:0000256" key="3">
    <source>
        <dbReference type="ARBA" id="ARBA00023136"/>
    </source>
</evidence>
<feature type="transmembrane region" description="Helical" evidence="4">
    <location>
        <begin position="162"/>
        <end position="183"/>
    </location>
</feature>
<evidence type="ECO:0000259" key="5">
    <source>
        <dbReference type="PROSITE" id="PS50850"/>
    </source>
</evidence>
<keyword evidence="3 4" id="KW-0472">Membrane</keyword>
<feature type="transmembrane region" description="Helical" evidence="4">
    <location>
        <begin position="49"/>
        <end position="67"/>
    </location>
</feature>
<feature type="transmembrane region" description="Helical" evidence="4">
    <location>
        <begin position="277"/>
        <end position="297"/>
    </location>
</feature>
<dbReference type="Gene3D" id="1.20.1250.20">
    <property type="entry name" value="MFS general substrate transporter like domains"/>
    <property type="match status" value="1"/>
</dbReference>
<dbReference type="Proteomes" id="UP000321301">
    <property type="component" value="Unassembled WGS sequence"/>
</dbReference>
<dbReference type="PANTHER" id="PTHR23521:SF3">
    <property type="entry name" value="MFS TRANSPORTER"/>
    <property type="match status" value="1"/>
</dbReference>
<organism evidence="6 7">
    <name type="scientific">Cyclobacterium qasimii</name>
    <dbReference type="NCBI Taxonomy" id="1350429"/>
    <lineage>
        <taxon>Bacteria</taxon>
        <taxon>Pseudomonadati</taxon>
        <taxon>Bacteroidota</taxon>
        <taxon>Cytophagia</taxon>
        <taxon>Cytophagales</taxon>
        <taxon>Cyclobacteriaceae</taxon>
        <taxon>Cyclobacterium</taxon>
    </lineage>
</organism>
<feature type="transmembrane region" description="Helical" evidence="4">
    <location>
        <begin position="367"/>
        <end position="384"/>
    </location>
</feature>
<feature type="transmembrane region" description="Helical" evidence="4">
    <location>
        <begin position="213"/>
        <end position="233"/>
    </location>
</feature>
<feature type="transmembrane region" description="Helical" evidence="4">
    <location>
        <begin position="245"/>
        <end position="265"/>
    </location>
</feature>
<dbReference type="GO" id="GO:0005886">
    <property type="term" value="C:plasma membrane"/>
    <property type="evidence" value="ECO:0007669"/>
    <property type="project" value="TreeGrafter"/>
</dbReference>
<dbReference type="SUPFAM" id="SSF103473">
    <property type="entry name" value="MFS general substrate transporter"/>
    <property type="match status" value="1"/>
</dbReference>
<evidence type="ECO:0000256" key="1">
    <source>
        <dbReference type="ARBA" id="ARBA00022692"/>
    </source>
</evidence>
<dbReference type="Pfam" id="PF07690">
    <property type="entry name" value="MFS_1"/>
    <property type="match status" value="1"/>
</dbReference>
<feature type="transmembrane region" description="Helical" evidence="4">
    <location>
        <begin position="98"/>
        <end position="118"/>
    </location>
</feature>
<sequence>MRHSKIILPVIVVAQFCCTSLWFAGNGVINDLVTNFDLEGSALGHLTSAVQFGFIIGTLVFAILTIADRFSPSKVFLVSALLASLFNLGVVWEGNSLISLLTLRFFTGFFLAGIYPVGMKIAADYYEKGLGKSLGFLVGALVIGTAFPHLLKEMTGDYPWKYVLVATSSLAVVGGLLMVVLVPNGPFRKQGQRAEPTAFFKVFQNREFRSVSFGYFGHMWELYTFWAFVPIILKKYSSEHPEVLFNVPVLSFLIIGIGGLACVLSGALAQRVGGKRLAFISLLLSGICCLISPLVFASEFESLFLGFLVFWGIVVIADSPLLSTLVAQNASAEMKGTALTIVNCLGFSISILSIQLITVLMTFTDSNVIYVLLAIGPILGLLALKGENKTKLVLN</sequence>
<evidence type="ECO:0000256" key="4">
    <source>
        <dbReference type="SAM" id="Phobius"/>
    </source>
</evidence>
<protein>
    <submittedName>
        <fullName evidence="6">Membrane protein</fullName>
    </submittedName>
</protein>
<feature type="domain" description="Major facilitator superfamily (MFS) profile" evidence="5">
    <location>
        <begin position="1"/>
        <end position="391"/>
    </location>
</feature>
<keyword evidence="2 4" id="KW-1133">Transmembrane helix</keyword>
<dbReference type="InterPro" id="IPR036259">
    <property type="entry name" value="MFS_trans_sf"/>
</dbReference>
<dbReference type="PROSITE" id="PS50850">
    <property type="entry name" value="MFS"/>
    <property type="match status" value="1"/>
</dbReference>
<dbReference type="EMBL" id="BJYV01000007">
    <property type="protein sequence ID" value="GEO21516.1"/>
    <property type="molecule type" value="Genomic_DNA"/>
</dbReference>
<keyword evidence="7" id="KW-1185">Reference proteome</keyword>
<evidence type="ECO:0000313" key="7">
    <source>
        <dbReference type="Proteomes" id="UP000321301"/>
    </source>
</evidence>
<reference evidence="6 7" key="1">
    <citation type="submission" date="2019-07" db="EMBL/GenBank/DDBJ databases">
        <title>Whole genome shotgun sequence of Cyclobacterium qasimii NBRC 106168.</title>
        <authorList>
            <person name="Hosoyama A."/>
            <person name="Uohara A."/>
            <person name="Ohji S."/>
            <person name="Ichikawa N."/>
        </authorList>
    </citation>
    <scope>NUCLEOTIDE SEQUENCE [LARGE SCALE GENOMIC DNA]</scope>
    <source>
        <strain evidence="6 7">NBRC 106168</strain>
    </source>
</reference>
<gene>
    <name evidence="6" type="ORF">CQA01_20500</name>
</gene>
<keyword evidence="1 4" id="KW-0812">Transmembrane</keyword>
<evidence type="ECO:0000256" key="2">
    <source>
        <dbReference type="ARBA" id="ARBA00022989"/>
    </source>
</evidence>
<evidence type="ECO:0000313" key="6">
    <source>
        <dbReference type="EMBL" id="GEO21516.1"/>
    </source>
</evidence>
<feature type="transmembrane region" description="Helical" evidence="4">
    <location>
        <begin position="130"/>
        <end position="150"/>
    </location>
</feature>
<feature type="transmembrane region" description="Helical" evidence="4">
    <location>
        <begin position="7"/>
        <end position="29"/>
    </location>
</feature>
<dbReference type="InterPro" id="IPR020846">
    <property type="entry name" value="MFS_dom"/>
</dbReference>
<dbReference type="PANTHER" id="PTHR23521">
    <property type="entry name" value="TRANSPORTER MFS SUPERFAMILY"/>
    <property type="match status" value="1"/>
</dbReference>
<feature type="transmembrane region" description="Helical" evidence="4">
    <location>
        <begin position="303"/>
        <end position="326"/>
    </location>
</feature>
<dbReference type="AlphaFoldDB" id="A0A512CBE2"/>
<feature type="transmembrane region" description="Helical" evidence="4">
    <location>
        <begin position="74"/>
        <end position="92"/>
    </location>
</feature>
<dbReference type="RefSeq" id="WP_040416669.1">
    <property type="nucleotide sequence ID" value="NZ_BJYV01000007.1"/>
</dbReference>